<evidence type="ECO:0000256" key="3">
    <source>
        <dbReference type="ARBA" id="ARBA00022475"/>
    </source>
</evidence>
<feature type="transmembrane region" description="Helical" evidence="13">
    <location>
        <begin position="622"/>
        <end position="643"/>
    </location>
</feature>
<dbReference type="CDD" id="cd00212">
    <property type="entry name" value="PTS_IIB_glc"/>
    <property type="match status" value="1"/>
</dbReference>
<dbReference type="Gene3D" id="3.30.1360.60">
    <property type="entry name" value="Glucose permease domain IIB"/>
    <property type="match status" value="1"/>
</dbReference>
<evidence type="ECO:0000259" key="15">
    <source>
        <dbReference type="PROSITE" id="PS51098"/>
    </source>
</evidence>
<dbReference type="KEGG" id="sfz:SFLOR_v1c06380"/>
<sequence length="846" mass="94825">MEINLYAPVDCEVKSITKCSDEVFSQKMLGDGIVIVPDNGRFVLPFDKAKCKMTFDTKHAYGFKINNEIEVLIHCGIDTVKLNGKPFTQKVKLEQNLKLNDPIFEVDLEILKENNITSETPIVFDPTSAQDIKVINLKEGKYKKGELICKISYKPLVAQKKDTQLKEFKSKYQIASELFVNAVGGRKNFSRVYNCMTRLRFNINDKTKVDEAKIKTNELVKGINWTGDELQIIIGGGECYKVREEIEKEENYSGSTQEVKEKVKKSLGTIVVEGIAGIMVPIIPVLMAAGIFGALYAILLQSNAIVNPEAGFANADIFSVLMYILSKVSLNLIGVFFIYNTVKYLGGSTIVAILIGLILTSRFLFASVGVSSSDEWKFGELMSESNYGITGWFLFKIGNYPIVVKAYEGSVLPFILSGFICFYADKWIKTWMPSAIDIVFRSALVIILTIIPVMFIAGPILSLLEFLMAQFVTLIGQKLPWGLGVALFALMWQPLVLTGVHVAVAMTLMLPMISQSPVPSEMLPAVPIAVMGQLGACIGIAIFSKNGNLKQLALSSIPAGVFGITEPVIYGVNLPKIKPFLIGCVASFAGALLCGATGVVQNTVGPQGILALLSYDKTLDKVFLLLSFVIAIGVGILLTFIFYKERKNEYKYSVKISNKMKNILRKIKFENMTSFDQRAKKLSLDIKEQEQVIKDYEKYIQKLLKLEAKLARLNGAEEKHKTSLYKKAIKAQKNEKLDQEKIDIIVEKYNSYNLSEKINPINLEKDNLIKENELLVKKYQKTIKELETLSEKFVEEISKETDKVELLQYKNLYWNAINAVEVGYGFEEKKKIYFTKQEKQNLLTIN</sequence>
<dbReference type="Pfam" id="PF02378">
    <property type="entry name" value="PTS_EIIC"/>
    <property type="match status" value="1"/>
</dbReference>
<dbReference type="PROSITE" id="PS51103">
    <property type="entry name" value="PTS_EIIC_TYPE_1"/>
    <property type="match status" value="1"/>
</dbReference>
<dbReference type="GO" id="GO:0009401">
    <property type="term" value="P:phosphoenolpyruvate-dependent sugar phosphotransferase system"/>
    <property type="evidence" value="ECO:0007669"/>
    <property type="project" value="UniProtKB-KW"/>
</dbReference>
<organism evidence="17 18">
    <name type="scientific">Spiroplasma floricola 23-6</name>
    <dbReference type="NCBI Taxonomy" id="1336749"/>
    <lineage>
        <taxon>Bacteria</taxon>
        <taxon>Bacillati</taxon>
        <taxon>Mycoplasmatota</taxon>
        <taxon>Mollicutes</taxon>
        <taxon>Entomoplasmatales</taxon>
        <taxon>Spiroplasmataceae</taxon>
        <taxon>Spiroplasma</taxon>
    </lineage>
</organism>
<dbReference type="GO" id="GO:0008982">
    <property type="term" value="F:protein-N(PI)-phosphohistidine-sugar phosphotransferase activity"/>
    <property type="evidence" value="ECO:0007669"/>
    <property type="project" value="InterPro"/>
</dbReference>
<dbReference type="SUPFAM" id="SSF51261">
    <property type="entry name" value="Duplicated hybrid motif"/>
    <property type="match status" value="1"/>
</dbReference>
<dbReference type="NCBIfam" id="TIGR00830">
    <property type="entry name" value="PTBA"/>
    <property type="match status" value="1"/>
</dbReference>
<comment type="subcellular location">
    <subcellularLocation>
        <location evidence="1">Cell membrane</location>
        <topology evidence="1">Multi-pass membrane protein</topology>
    </subcellularLocation>
</comment>
<evidence type="ECO:0000256" key="6">
    <source>
        <dbReference type="ARBA" id="ARBA00022683"/>
    </source>
</evidence>
<feature type="coiled-coil region" evidence="12">
    <location>
        <begin position="765"/>
        <end position="803"/>
    </location>
</feature>
<evidence type="ECO:0000256" key="8">
    <source>
        <dbReference type="ARBA" id="ARBA00022777"/>
    </source>
</evidence>
<feature type="transmembrane region" description="Helical" evidence="13">
    <location>
        <begin position="410"/>
        <end position="428"/>
    </location>
</feature>
<dbReference type="InterPro" id="IPR050558">
    <property type="entry name" value="PTS_Sugar-Specific_Components"/>
</dbReference>
<evidence type="ECO:0000256" key="5">
    <source>
        <dbReference type="ARBA" id="ARBA00022679"/>
    </source>
</evidence>
<feature type="coiled-coil region" evidence="12">
    <location>
        <begin position="679"/>
        <end position="716"/>
    </location>
</feature>
<dbReference type="InterPro" id="IPR036878">
    <property type="entry name" value="Glu_permease_IIB"/>
</dbReference>
<evidence type="ECO:0000256" key="13">
    <source>
        <dbReference type="SAM" id="Phobius"/>
    </source>
</evidence>
<accession>A0A2K8SEK4</accession>
<feature type="transmembrane region" description="Helical" evidence="13">
    <location>
        <begin position="274"/>
        <end position="299"/>
    </location>
</feature>
<evidence type="ECO:0000259" key="16">
    <source>
        <dbReference type="PROSITE" id="PS51103"/>
    </source>
</evidence>
<dbReference type="Pfam" id="PF00367">
    <property type="entry name" value="PTS_EIIB"/>
    <property type="match status" value="1"/>
</dbReference>
<dbReference type="InterPro" id="IPR013013">
    <property type="entry name" value="PTS_EIIC_1"/>
</dbReference>
<evidence type="ECO:0000256" key="1">
    <source>
        <dbReference type="ARBA" id="ARBA00004651"/>
    </source>
</evidence>
<keyword evidence="2" id="KW-0813">Transport</keyword>
<evidence type="ECO:0000313" key="18">
    <source>
        <dbReference type="Proteomes" id="UP000231823"/>
    </source>
</evidence>
<dbReference type="OrthoDB" id="400707at2"/>
<feature type="domain" description="PTS EIIA type-1" evidence="14">
    <location>
        <begin position="21"/>
        <end position="126"/>
    </location>
</feature>
<gene>
    <name evidence="17" type="ORF">SFLOR_v1c06380</name>
</gene>
<keyword evidence="10 13" id="KW-0472">Membrane</keyword>
<dbReference type="InterPro" id="IPR003352">
    <property type="entry name" value="PTS_EIIC"/>
</dbReference>
<dbReference type="GO" id="GO:0005886">
    <property type="term" value="C:plasma membrane"/>
    <property type="evidence" value="ECO:0007669"/>
    <property type="project" value="UniProtKB-SubCell"/>
</dbReference>
<name>A0A2K8SEK4_9MOLU</name>
<dbReference type="AlphaFoldDB" id="A0A2K8SEK4"/>
<dbReference type="GO" id="GO:0015771">
    <property type="term" value="P:trehalose transport"/>
    <property type="evidence" value="ECO:0007669"/>
    <property type="project" value="TreeGrafter"/>
</dbReference>
<keyword evidence="9 13" id="KW-1133">Transmembrane helix</keyword>
<reference evidence="17 18" key="1">
    <citation type="submission" date="2017-12" db="EMBL/GenBank/DDBJ databases">
        <title>Complete genome sequence of Spiroplasma floricola 23-6 (ATCC 29989).</title>
        <authorList>
            <person name="Tsai Y.-M."/>
            <person name="Wu P.-S."/>
            <person name="Lo W.-S."/>
            <person name="Kuo C.-H."/>
        </authorList>
    </citation>
    <scope>NUCLEOTIDE SEQUENCE [LARGE SCALE GENOMIC DNA]</scope>
    <source>
        <strain evidence="17 18">23-6</strain>
    </source>
</reference>
<feature type="domain" description="PTS EIIC type-1" evidence="16">
    <location>
        <begin position="273"/>
        <end position="658"/>
    </location>
</feature>
<feature type="transmembrane region" description="Helical" evidence="13">
    <location>
        <begin position="345"/>
        <end position="365"/>
    </location>
</feature>
<dbReference type="PROSITE" id="PS51098">
    <property type="entry name" value="PTS_EIIB_TYPE_1"/>
    <property type="match status" value="1"/>
</dbReference>
<keyword evidence="18" id="KW-1185">Reference proteome</keyword>
<dbReference type="SUPFAM" id="SSF55604">
    <property type="entry name" value="Glucose permease domain IIB"/>
    <property type="match status" value="1"/>
</dbReference>
<dbReference type="EMBL" id="CP025057">
    <property type="protein sequence ID" value="AUB31688.1"/>
    <property type="molecule type" value="Genomic_DNA"/>
</dbReference>
<keyword evidence="5" id="KW-0808">Transferase</keyword>
<feature type="transmembrane region" description="Helical" evidence="13">
    <location>
        <begin position="522"/>
        <end position="543"/>
    </location>
</feature>
<dbReference type="PANTHER" id="PTHR30175:SF1">
    <property type="entry name" value="PTS SYSTEM ARBUTIN-, CELLOBIOSE-, AND SALICIN-SPECIFIC EIIBC COMPONENT-RELATED"/>
    <property type="match status" value="1"/>
</dbReference>
<evidence type="ECO:0000259" key="14">
    <source>
        <dbReference type="PROSITE" id="PS51093"/>
    </source>
</evidence>
<feature type="domain" description="PTS EIIB type-1" evidence="15">
    <location>
        <begin position="173"/>
        <end position="256"/>
    </location>
</feature>
<evidence type="ECO:0000256" key="7">
    <source>
        <dbReference type="ARBA" id="ARBA00022692"/>
    </source>
</evidence>
<evidence type="ECO:0000256" key="11">
    <source>
        <dbReference type="PROSITE-ProRule" id="PRU00421"/>
    </source>
</evidence>
<dbReference type="InterPro" id="IPR018113">
    <property type="entry name" value="PTrfase_EIIB_Cys"/>
</dbReference>
<dbReference type="InterPro" id="IPR001996">
    <property type="entry name" value="PTS_IIB_1"/>
</dbReference>
<dbReference type="GO" id="GO:0090589">
    <property type="term" value="F:protein-phosphocysteine-trehalose phosphotransferase system transporter activity"/>
    <property type="evidence" value="ECO:0007669"/>
    <property type="project" value="TreeGrafter"/>
</dbReference>
<keyword evidence="12" id="KW-0175">Coiled coil</keyword>
<evidence type="ECO:0000313" key="17">
    <source>
        <dbReference type="EMBL" id="AUB31688.1"/>
    </source>
</evidence>
<keyword evidence="3" id="KW-1003">Cell membrane</keyword>
<dbReference type="InterPro" id="IPR001127">
    <property type="entry name" value="PTS_EIIA_1_perm"/>
</dbReference>
<keyword evidence="6" id="KW-0598">Phosphotransferase system</keyword>
<evidence type="ECO:0000256" key="4">
    <source>
        <dbReference type="ARBA" id="ARBA00022597"/>
    </source>
</evidence>
<feature type="transmembrane region" description="Helical" evidence="13">
    <location>
        <begin position="440"/>
        <end position="461"/>
    </location>
</feature>
<dbReference type="Proteomes" id="UP000231823">
    <property type="component" value="Chromosome"/>
</dbReference>
<keyword evidence="7 13" id="KW-0812">Transmembrane</keyword>
<dbReference type="GO" id="GO:0016301">
    <property type="term" value="F:kinase activity"/>
    <property type="evidence" value="ECO:0007669"/>
    <property type="project" value="UniProtKB-KW"/>
</dbReference>
<evidence type="ECO:0000256" key="2">
    <source>
        <dbReference type="ARBA" id="ARBA00022448"/>
    </source>
</evidence>
<keyword evidence="4" id="KW-0762">Sugar transport</keyword>
<proteinExistence type="predicted"/>
<feature type="transmembrane region" description="Helical" evidence="13">
    <location>
        <begin position="580"/>
        <end position="602"/>
    </location>
</feature>
<dbReference type="PROSITE" id="PS51093">
    <property type="entry name" value="PTS_EIIA_TYPE_1"/>
    <property type="match status" value="1"/>
</dbReference>
<evidence type="ECO:0000256" key="12">
    <source>
        <dbReference type="SAM" id="Coils"/>
    </source>
</evidence>
<dbReference type="PANTHER" id="PTHR30175">
    <property type="entry name" value="PHOSPHOTRANSFERASE SYSTEM TRANSPORT PROTEIN"/>
    <property type="match status" value="1"/>
</dbReference>
<keyword evidence="8" id="KW-0418">Kinase</keyword>
<dbReference type="Pfam" id="PF00358">
    <property type="entry name" value="PTS_EIIA_1"/>
    <property type="match status" value="1"/>
</dbReference>
<dbReference type="PROSITE" id="PS01035">
    <property type="entry name" value="PTS_EIIB_TYPE_1_CYS"/>
    <property type="match status" value="1"/>
</dbReference>
<dbReference type="RefSeq" id="WP_100916666.1">
    <property type="nucleotide sequence ID" value="NZ_CP025057.1"/>
</dbReference>
<protein>
    <submittedName>
        <fullName evidence="17">PTS system, beta-glucoside-specific IIABC component</fullName>
    </submittedName>
</protein>
<evidence type="ECO:0000256" key="9">
    <source>
        <dbReference type="ARBA" id="ARBA00022989"/>
    </source>
</evidence>
<feature type="transmembrane region" description="Helical" evidence="13">
    <location>
        <begin position="481"/>
        <end position="510"/>
    </location>
</feature>
<evidence type="ECO:0000256" key="10">
    <source>
        <dbReference type="ARBA" id="ARBA00023136"/>
    </source>
</evidence>
<feature type="transmembrane region" description="Helical" evidence="13">
    <location>
        <begin position="555"/>
        <end position="573"/>
    </location>
</feature>
<dbReference type="InterPro" id="IPR011055">
    <property type="entry name" value="Dup_hybrid_motif"/>
</dbReference>
<feature type="transmembrane region" description="Helical" evidence="13">
    <location>
        <begin position="320"/>
        <end position="339"/>
    </location>
</feature>
<dbReference type="Gene3D" id="2.70.70.10">
    <property type="entry name" value="Glucose Permease (Domain IIA)"/>
    <property type="match status" value="1"/>
</dbReference>
<feature type="active site" description="Phosphocysteine intermediate; for EIIB activity" evidence="11">
    <location>
        <position position="195"/>
    </location>
</feature>